<reference evidence="1" key="1">
    <citation type="submission" date="2021-06" db="EMBL/GenBank/DDBJ databases">
        <authorList>
            <person name="Kallberg Y."/>
            <person name="Tangrot J."/>
            <person name="Rosling A."/>
        </authorList>
    </citation>
    <scope>NUCLEOTIDE SEQUENCE</scope>
    <source>
        <strain evidence="1">IL203A</strain>
    </source>
</reference>
<accession>A0ACA9PM62</accession>
<organism evidence="1 2">
    <name type="scientific">Dentiscutata heterogama</name>
    <dbReference type="NCBI Taxonomy" id="1316150"/>
    <lineage>
        <taxon>Eukaryota</taxon>
        <taxon>Fungi</taxon>
        <taxon>Fungi incertae sedis</taxon>
        <taxon>Mucoromycota</taxon>
        <taxon>Glomeromycotina</taxon>
        <taxon>Glomeromycetes</taxon>
        <taxon>Diversisporales</taxon>
        <taxon>Gigasporaceae</taxon>
        <taxon>Dentiscutata</taxon>
    </lineage>
</organism>
<keyword evidence="2" id="KW-1185">Reference proteome</keyword>
<protein>
    <submittedName>
        <fullName evidence="1">17310_t:CDS:1</fullName>
    </submittedName>
</protein>
<feature type="non-terminal residue" evidence="1">
    <location>
        <position position="258"/>
    </location>
</feature>
<gene>
    <name evidence="1" type="ORF">DHETER_LOCUS12487</name>
</gene>
<evidence type="ECO:0000313" key="1">
    <source>
        <dbReference type="EMBL" id="CAG8714982.1"/>
    </source>
</evidence>
<evidence type="ECO:0000313" key="2">
    <source>
        <dbReference type="Proteomes" id="UP000789702"/>
    </source>
</evidence>
<feature type="non-terminal residue" evidence="1">
    <location>
        <position position="1"/>
    </location>
</feature>
<proteinExistence type="predicted"/>
<dbReference type="Proteomes" id="UP000789702">
    <property type="component" value="Unassembled WGS sequence"/>
</dbReference>
<dbReference type="EMBL" id="CAJVPU010030776">
    <property type="protein sequence ID" value="CAG8714982.1"/>
    <property type="molecule type" value="Genomic_DNA"/>
</dbReference>
<comment type="caution">
    <text evidence="1">The sequence shown here is derived from an EMBL/GenBank/DDBJ whole genome shotgun (WGS) entry which is preliminary data.</text>
</comment>
<name>A0ACA9PM62_9GLOM</name>
<sequence length="258" mass="29350">KSSHNIDINEIVTTINVPFPPDITTKDLLAKSDLHGSKPRRTPNAFISYKMVLHRELKSQGFNYPIPVISRIASLKWQYEPMSVKSHYMKLADKAKQDYRRSRPFFIMAPSCKNEKETDPQKEGLEVEIDNCNESTHSDNGEQESYHYLPFELGQQEMDLLNASFIPFFSNEYSASLYESSAPLNESSAPLNGSSVFLNGFFITSLNEPSVLLYYPLTSISNDSLQISNFYLMDPIYYITPDTNIPDNAPANINCIYT</sequence>